<organism evidence="5 6">
    <name type="scientific">Microbotryum intermedium</name>
    <dbReference type="NCBI Taxonomy" id="269621"/>
    <lineage>
        <taxon>Eukaryota</taxon>
        <taxon>Fungi</taxon>
        <taxon>Dikarya</taxon>
        <taxon>Basidiomycota</taxon>
        <taxon>Pucciniomycotina</taxon>
        <taxon>Microbotryomycetes</taxon>
        <taxon>Microbotryales</taxon>
        <taxon>Microbotryaceae</taxon>
        <taxon>Microbotryum</taxon>
    </lineage>
</organism>
<keyword evidence="3" id="KW-0732">Signal</keyword>
<feature type="domain" description="Ca3427-like PBP 2" evidence="4">
    <location>
        <begin position="151"/>
        <end position="201"/>
    </location>
</feature>
<evidence type="ECO:0000256" key="1">
    <source>
        <dbReference type="ARBA" id="ARBA00004418"/>
    </source>
</evidence>
<keyword evidence="6" id="KW-1185">Reference proteome</keyword>
<gene>
    <name evidence="5" type="ORF">BQ2448_7778</name>
</gene>
<dbReference type="AlphaFoldDB" id="A0A238FPQ5"/>
<protein>
    <submittedName>
        <fullName evidence="5">BQ2448_7778 protein</fullName>
    </submittedName>
</protein>
<reference evidence="6" key="1">
    <citation type="submission" date="2016-09" db="EMBL/GenBank/DDBJ databases">
        <authorList>
            <person name="Jeantristanb JTB J.-T."/>
            <person name="Ricardo R."/>
        </authorList>
    </citation>
    <scope>NUCLEOTIDE SEQUENCE [LARGE SCALE GENOMIC DNA]</scope>
</reference>
<dbReference type="Proteomes" id="UP000198372">
    <property type="component" value="Unassembled WGS sequence"/>
</dbReference>
<dbReference type="Pfam" id="PF22384">
    <property type="entry name" value="PBP2_Ca3427_like"/>
    <property type="match status" value="1"/>
</dbReference>
<evidence type="ECO:0000259" key="4">
    <source>
        <dbReference type="Pfam" id="PF22384"/>
    </source>
</evidence>
<comment type="similarity">
    <text evidence="2">Belongs to the bacterial solute-binding protein SsuA/TauA family.</text>
</comment>
<evidence type="ECO:0000256" key="3">
    <source>
        <dbReference type="ARBA" id="ARBA00022729"/>
    </source>
</evidence>
<proteinExistence type="inferred from homology"/>
<dbReference type="InterPro" id="IPR054364">
    <property type="entry name" value="Ca3427-like_PBP2"/>
</dbReference>
<evidence type="ECO:0000313" key="5">
    <source>
        <dbReference type="EMBL" id="SCV74749.1"/>
    </source>
</evidence>
<sequence>MDSWMNLLSVPEHFSSPLLQLAAQDPSIELVSCPSGTGQIMSALKEDQIDLAIALTEALTAGIVHKKAEYKIVGTYVTSPLNWAVAVGKESKYQTLADLKGEKIGISRIGRSVWGNWSKSFFGGTRSDPEREDRLSINSFPRRCRICSGMALQQGWVDADGQVEPIQFEVLDTFKNLRDGVNSGQAAAFMWEHFTTKSYLSELRFISHVPTPWASWMIVASSKTLSSTTQKDHLSSFLQDLTKSVEDFDSESSRRDKSKEFVMKQFGYPEVDVVSWLEGVSYPKDGVDKVERNTLQLTLETLEQAGVLEPPADGQAWYLEDFVDTSVAQLV</sequence>
<dbReference type="PANTHER" id="PTHR30024">
    <property type="entry name" value="ALIPHATIC SULFONATES-BINDING PROTEIN-RELATED"/>
    <property type="match status" value="1"/>
</dbReference>
<dbReference type="GO" id="GO:0042597">
    <property type="term" value="C:periplasmic space"/>
    <property type="evidence" value="ECO:0007669"/>
    <property type="project" value="UniProtKB-SubCell"/>
</dbReference>
<comment type="subcellular location">
    <subcellularLocation>
        <location evidence="1">Periplasm</location>
    </subcellularLocation>
</comment>
<evidence type="ECO:0000313" key="6">
    <source>
        <dbReference type="Proteomes" id="UP000198372"/>
    </source>
</evidence>
<dbReference type="PANTHER" id="PTHR30024:SF47">
    <property type="entry name" value="TAURINE-BINDING PERIPLASMIC PROTEIN"/>
    <property type="match status" value="1"/>
</dbReference>
<name>A0A238FPQ5_9BASI</name>
<dbReference type="EMBL" id="FMSP01000023">
    <property type="protein sequence ID" value="SCV74749.1"/>
    <property type="molecule type" value="Genomic_DNA"/>
</dbReference>
<evidence type="ECO:0000256" key="2">
    <source>
        <dbReference type="ARBA" id="ARBA00010742"/>
    </source>
</evidence>
<accession>A0A238FPQ5</accession>
<dbReference type="OrthoDB" id="1363at2759"/>
<dbReference type="Gene3D" id="3.40.190.10">
    <property type="entry name" value="Periplasmic binding protein-like II"/>
    <property type="match status" value="2"/>
</dbReference>
<dbReference type="SUPFAM" id="SSF53850">
    <property type="entry name" value="Periplasmic binding protein-like II"/>
    <property type="match status" value="1"/>
</dbReference>